<dbReference type="PANTHER" id="PTHR47370:SF6">
    <property type="entry name" value="N-ACETYLTRANSFERASE HLS1-RELATED"/>
    <property type="match status" value="1"/>
</dbReference>
<dbReference type="RefSeq" id="XP_022153449.1">
    <property type="nucleotide sequence ID" value="XM_022297757.1"/>
</dbReference>
<dbReference type="KEGG" id="mcha:111020955"/>
<dbReference type="InterPro" id="IPR052810">
    <property type="entry name" value="Plant_NAT"/>
</dbReference>
<dbReference type="SUPFAM" id="SSF55729">
    <property type="entry name" value="Acyl-CoA N-acyltransferases (Nat)"/>
    <property type="match status" value="1"/>
</dbReference>
<sequence length="447" mass="49924">MIGITITITITIMKGDGGVEAPNTILRGFLAVVSSVKTMVLKIADEYRPPVVSNTEGNSNLVVVREYCEERDKVSVEKMETQCDVGQKGKPSIFTDLLGDPICRIRQFPLHVMLVAEYGEARDIVGVIRGCIKHVTTGHSHHVLKLAYILGLRVSSTHRRLGVGTKLVQHLEEWCKQKGADYAYIATECANQPSINLFTQKFSYTKFRSPTVLVQPVHAHYKPIGSGITIVRVPPHVAVKVYHHLFANSEFFSMDIDAILSNKLNLGTFMAVPKKLLPKWDPETGILPQSFAVLSVWNTKEVFKLQVKGMSKLTYACCMGSRLLDSWLPWLRLPSFPDVFSQFGVYFLYGLSMGGTNGPRLMKSLCTFVHNMAKDDVGCGAVVTEVGQQDPVRVAIPHWRRLSWNEDLWCIKKLANLQGDECERSETSDWIKSPPSSSGIFVDPRDI</sequence>
<dbReference type="AlphaFoldDB" id="A0A6J1DJ28"/>
<feature type="compositionally biased region" description="Polar residues" evidence="1">
    <location>
        <begin position="430"/>
        <end position="439"/>
    </location>
</feature>
<dbReference type="CDD" id="cd04301">
    <property type="entry name" value="NAT_SF"/>
    <property type="match status" value="1"/>
</dbReference>
<dbReference type="InterPro" id="IPR016181">
    <property type="entry name" value="Acyl_CoA_acyltransferase"/>
</dbReference>
<dbReference type="FunFam" id="3.40.630.30:FF:000116">
    <property type="entry name" value="Putative N-acetyltransferase HLS1"/>
    <property type="match status" value="1"/>
</dbReference>
<dbReference type="GeneID" id="111020955"/>
<dbReference type="Proteomes" id="UP000504603">
    <property type="component" value="Unplaced"/>
</dbReference>
<organism evidence="3 4">
    <name type="scientific">Momordica charantia</name>
    <name type="common">Bitter gourd</name>
    <name type="synonym">Balsam pear</name>
    <dbReference type="NCBI Taxonomy" id="3673"/>
    <lineage>
        <taxon>Eukaryota</taxon>
        <taxon>Viridiplantae</taxon>
        <taxon>Streptophyta</taxon>
        <taxon>Embryophyta</taxon>
        <taxon>Tracheophyta</taxon>
        <taxon>Spermatophyta</taxon>
        <taxon>Magnoliopsida</taxon>
        <taxon>eudicotyledons</taxon>
        <taxon>Gunneridae</taxon>
        <taxon>Pentapetalae</taxon>
        <taxon>rosids</taxon>
        <taxon>fabids</taxon>
        <taxon>Cucurbitales</taxon>
        <taxon>Cucurbitaceae</taxon>
        <taxon>Momordiceae</taxon>
        <taxon>Momordica</taxon>
    </lineage>
</organism>
<dbReference type="PANTHER" id="PTHR47370">
    <property type="entry name" value="ACYL-COA N-ACYLTRANSFERASES (NAT) SUPERFAMILY PROTEIN"/>
    <property type="match status" value="1"/>
</dbReference>
<evidence type="ECO:0000313" key="3">
    <source>
        <dbReference type="Proteomes" id="UP000504603"/>
    </source>
</evidence>
<accession>A0A6J1DJ28</accession>
<name>A0A6J1DJ28_MOMCH</name>
<proteinExistence type="predicted"/>
<dbReference type="Pfam" id="PF00583">
    <property type="entry name" value="Acetyltransf_1"/>
    <property type="match status" value="1"/>
</dbReference>
<evidence type="ECO:0000259" key="2">
    <source>
        <dbReference type="PROSITE" id="PS51186"/>
    </source>
</evidence>
<feature type="domain" description="N-acetyltransferase" evidence="2">
    <location>
        <begin position="62"/>
        <end position="248"/>
    </location>
</feature>
<evidence type="ECO:0000313" key="4">
    <source>
        <dbReference type="RefSeq" id="XP_022153449.1"/>
    </source>
</evidence>
<keyword evidence="3" id="KW-1185">Reference proteome</keyword>
<evidence type="ECO:0000256" key="1">
    <source>
        <dbReference type="SAM" id="MobiDB-lite"/>
    </source>
</evidence>
<feature type="region of interest" description="Disordered" evidence="1">
    <location>
        <begin position="425"/>
        <end position="447"/>
    </location>
</feature>
<protein>
    <submittedName>
        <fullName evidence="4">Probable N-acetyltransferase HLS1</fullName>
    </submittedName>
</protein>
<dbReference type="OrthoDB" id="41532at2759"/>
<dbReference type="PROSITE" id="PS51186">
    <property type="entry name" value="GNAT"/>
    <property type="match status" value="1"/>
</dbReference>
<dbReference type="InterPro" id="IPR000182">
    <property type="entry name" value="GNAT_dom"/>
</dbReference>
<dbReference type="GO" id="GO:0016747">
    <property type="term" value="F:acyltransferase activity, transferring groups other than amino-acyl groups"/>
    <property type="evidence" value="ECO:0007669"/>
    <property type="project" value="InterPro"/>
</dbReference>
<dbReference type="Gene3D" id="3.40.630.30">
    <property type="match status" value="1"/>
</dbReference>
<gene>
    <name evidence="4" type="primary">LOC111020955</name>
</gene>
<reference evidence="4" key="1">
    <citation type="submission" date="2025-08" db="UniProtKB">
        <authorList>
            <consortium name="RefSeq"/>
        </authorList>
    </citation>
    <scope>IDENTIFICATION</scope>
    <source>
        <strain evidence="4">OHB3-1</strain>
    </source>
</reference>